<keyword evidence="3" id="KW-0808">Transferase</keyword>
<dbReference type="InterPro" id="IPR029063">
    <property type="entry name" value="SAM-dependent_MTases_sf"/>
</dbReference>
<dbReference type="SUPFAM" id="SSF53335">
    <property type="entry name" value="S-adenosyl-L-methionine-dependent methyltransferases"/>
    <property type="match status" value="1"/>
</dbReference>
<sequence length="375" mass="42052">MCEMECSEVNLNDEELNSVELSPTGVPVSWRGADFTVRTEVALSGVNSRILAGGHFIVMMSWRRKIRRLLPARSVGLWAVLMVTSTLIMVSRRLTDPLREDMAVNVLPPMPATDQEMVRELFHYLSHPNRRTCRKVTRMGGGVIRGIRWPLAMDGHKYVCLDGEQLDMPHTDRCLVYSFGISNDWSFDDSMADFGCTVFSFDPSINMSSVARSELVHFRPVGIKGADGDDGDIGASDGADDRRGWELLTLDTIAERLGHARRPIHYLKLDVEGAEWSVFRQQAALGAGSTLARVEQLGVELHFLTHLPPERHTDFYRGLYESLLALQSLGFYLFSFEENLGLLDWVKIPGLGRNLTTAFEVVWLRSPCARQAAHG</sequence>
<dbReference type="InterPro" id="IPR025714">
    <property type="entry name" value="Methyltranfer_dom"/>
</dbReference>
<accession>A0A6A4VAR0</accession>
<dbReference type="PANTHER" id="PTHR32026">
    <property type="entry name" value="METHYLTRANSFERASE-LIKE PROTEIN 24"/>
    <property type="match status" value="1"/>
</dbReference>
<gene>
    <name evidence="3" type="primary">METTL24_1</name>
    <name evidence="3" type="ORF">FJT64_013030</name>
</gene>
<proteinExistence type="predicted"/>
<comment type="caution">
    <text evidence="3">The sequence shown here is derived from an EMBL/GenBank/DDBJ whole genome shotgun (WGS) entry which is preliminary data.</text>
</comment>
<dbReference type="AlphaFoldDB" id="A0A6A4VAR0"/>
<feature type="transmembrane region" description="Helical" evidence="1">
    <location>
        <begin position="69"/>
        <end position="90"/>
    </location>
</feature>
<keyword evidence="1" id="KW-1133">Transmembrane helix</keyword>
<dbReference type="InterPro" id="IPR026913">
    <property type="entry name" value="METTL24"/>
</dbReference>
<protein>
    <submittedName>
        <fullName evidence="3">Methyltransferase-like protein 24</fullName>
    </submittedName>
</protein>
<evidence type="ECO:0000256" key="1">
    <source>
        <dbReference type="SAM" id="Phobius"/>
    </source>
</evidence>
<dbReference type="PANTHER" id="PTHR32026:SF10">
    <property type="entry name" value="METHYLTRANSFERASE-LIKE PROTEIN 24-RELATED"/>
    <property type="match status" value="1"/>
</dbReference>
<keyword evidence="1" id="KW-0472">Membrane</keyword>
<dbReference type="Proteomes" id="UP000440578">
    <property type="component" value="Unassembled WGS sequence"/>
</dbReference>
<dbReference type="GO" id="GO:0032259">
    <property type="term" value="P:methylation"/>
    <property type="evidence" value="ECO:0007669"/>
    <property type="project" value="UniProtKB-KW"/>
</dbReference>
<name>A0A6A4VAR0_AMPAM</name>
<organism evidence="3 4">
    <name type="scientific">Amphibalanus amphitrite</name>
    <name type="common">Striped barnacle</name>
    <name type="synonym">Balanus amphitrite</name>
    <dbReference type="NCBI Taxonomy" id="1232801"/>
    <lineage>
        <taxon>Eukaryota</taxon>
        <taxon>Metazoa</taxon>
        <taxon>Ecdysozoa</taxon>
        <taxon>Arthropoda</taxon>
        <taxon>Crustacea</taxon>
        <taxon>Multicrustacea</taxon>
        <taxon>Cirripedia</taxon>
        <taxon>Thoracica</taxon>
        <taxon>Thoracicalcarea</taxon>
        <taxon>Balanomorpha</taxon>
        <taxon>Balanoidea</taxon>
        <taxon>Balanidae</taxon>
        <taxon>Amphibalaninae</taxon>
        <taxon>Amphibalanus</taxon>
    </lineage>
</organism>
<dbReference type="EMBL" id="VIIS01002099">
    <property type="protein sequence ID" value="KAF0288584.1"/>
    <property type="molecule type" value="Genomic_DNA"/>
</dbReference>
<dbReference type="Pfam" id="PF13383">
    <property type="entry name" value="Methyltransf_22"/>
    <property type="match status" value="1"/>
</dbReference>
<keyword evidence="1" id="KW-0812">Transmembrane</keyword>
<evidence type="ECO:0000259" key="2">
    <source>
        <dbReference type="Pfam" id="PF13383"/>
    </source>
</evidence>
<dbReference type="GO" id="GO:0008168">
    <property type="term" value="F:methyltransferase activity"/>
    <property type="evidence" value="ECO:0007669"/>
    <property type="project" value="UniProtKB-KW"/>
</dbReference>
<keyword evidence="4" id="KW-1185">Reference proteome</keyword>
<keyword evidence="3" id="KW-0489">Methyltransferase</keyword>
<evidence type="ECO:0000313" key="4">
    <source>
        <dbReference type="Proteomes" id="UP000440578"/>
    </source>
</evidence>
<dbReference type="OrthoDB" id="10006218at2759"/>
<evidence type="ECO:0000313" key="3">
    <source>
        <dbReference type="EMBL" id="KAF0288584.1"/>
    </source>
</evidence>
<reference evidence="3 4" key="1">
    <citation type="submission" date="2019-07" db="EMBL/GenBank/DDBJ databases">
        <title>Draft genome assembly of a fouling barnacle, Amphibalanus amphitrite (Darwin, 1854): The first reference genome for Thecostraca.</title>
        <authorList>
            <person name="Kim W."/>
        </authorList>
    </citation>
    <scope>NUCLEOTIDE SEQUENCE [LARGE SCALE GENOMIC DNA]</scope>
    <source>
        <strain evidence="3">SNU_AA5</strain>
        <tissue evidence="3">Soma without cirri and trophi</tissue>
    </source>
</reference>
<feature type="domain" description="Methyltransferase" evidence="2">
    <location>
        <begin position="131"/>
        <end position="321"/>
    </location>
</feature>